<dbReference type="PANTHER" id="PTHR10127:SF780">
    <property type="entry name" value="METALLOENDOPEPTIDASE"/>
    <property type="match status" value="1"/>
</dbReference>
<dbReference type="SMART" id="SM00235">
    <property type="entry name" value="ZnMc"/>
    <property type="match status" value="1"/>
</dbReference>
<name>A0A6J8CPY3_MYTCO</name>
<evidence type="ECO:0000256" key="9">
    <source>
        <dbReference type="RuleBase" id="RU361183"/>
    </source>
</evidence>
<comment type="function">
    <text evidence="1">Metalloprotease.</text>
</comment>
<keyword evidence="5 8" id="KW-0862">Zinc</keyword>
<evidence type="ECO:0000256" key="1">
    <source>
        <dbReference type="ARBA" id="ARBA00002657"/>
    </source>
</evidence>
<dbReference type="Pfam" id="PF01400">
    <property type="entry name" value="Astacin"/>
    <property type="match status" value="1"/>
</dbReference>
<dbReference type="PROSITE" id="PS51670">
    <property type="entry name" value="SHKT"/>
    <property type="match status" value="4"/>
</dbReference>
<feature type="binding site" evidence="8">
    <location>
        <position position="344"/>
    </location>
    <ligand>
        <name>Zn(2+)</name>
        <dbReference type="ChEBI" id="CHEBI:29105"/>
        <note>catalytic</note>
    </ligand>
</feature>
<organism evidence="13 14">
    <name type="scientific">Mytilus coruscus</name>
    <name type="common">Sea mussel</name>
    <dbReference type="NCBI Taxonomy" id="42192"/>
    <lineage>
        <taxon>Eukaryota</taxon>
        <taxon>Metazoa</taxon>
        <taxon>Spiralia</taxon>
        <taxon>Lophotrochozoa</taxon>
        <taxon>Mollusca</taxon>
        <taxon>Bivalvia</taxon>
        <taxon>Autobranchia</taxon>
        <taxon>Pteriomorphia</taxon>
        <taxon>Mytilida</taxon>
        <taxon>Mytiloidea</taxon>
        <taxon>Mytilidae</taxon>
        <taxon>Mytilinae</taxon>
        <taxon>Mytilus</taxon>
    </lineage>
</organism>
<dbReference type="GO" id="GO:0008270">
    <property type="term" value="F:zinc ion binding"/>
    <property type="evidence" value="ECO:0007669"/>
    <property type="project" value="UniProtKB-UniRule"/>
</dbReference>
<evidence type="ECO:0000259" key="12">
    <source>
        <dbReference type="PROSITE" id="PS51864"/>
    </source>
</evidence>
<dbReference type="CDD" id="cd04280">
    <property type="entry name" value="ZnMc_astacin_like"/>
    <property type="match status" value="1"/>
</dbReference>
<dbReference type="PANTHER" id="PTHR10127">
    <property type="entry name" value="DISCOIDIN, CUB, EGF, LAMININ , AND ZINC METALLOPROTEASE DOMAIN CONTAINING"/>
    <property type="match status" value="1"/>
</dbReference>
<feature type="region of interest" description="Disordered" evidence="10">
    <location>
        <begin position="640"/>
        <end position="670"/>
    </location>
</feature>
<feature type="domain" description="Peptidase M12A" evidence="12">
    <location>
        <begin position="251"/>
        <end position="450"/>
    </location>
</feature>
<dbReference type="Pfam" id="PF01549">
    <property type="entry name" value="ShK"/>
    <property type="match status" value="5"/>
</dbReference>
<evidence type="ECO:0000256" key="8">
    <source>
        <dbReference type="PROSITE-ProRule" id="PRU01211"/>
    </source>
</evidence>
<dbReference type="InterPro" id="IPR014878">
    <property type="entry name" value="THAP4-like_heme-bd"/>
</dbReference>
<dbReference type="GO" id="GO:0004222">
    <property type="term" value="F:metalloendopeptidase activity"/>
    <property type="evidence" value="ECO:0007669"/>
    <property type="project" value="UniProtKB-UniRule"/>
</dbReference>
<feature type="domain" description="ShKT" evidence="11">
    <location>
        <begin position="596"/>
        <end position="631"/>
    </location>
</feature>
<feature type="domain" description="ShKT" evidence="11">
    <location>
        <begin position="678"/>
        <end position="714"/>
    </location>
</feature>
<dbReference type="EC" id="3.4.24.-" evidence="9"/>
<keyword evidence="3 8" id="KW-0479">Metal-binding</keyword>
<dbReference type="GO" id="GO:0006508">
    <property type="term" value="P:proteolysis"/>
    <property type="evidence" value="ECO:0007669"/>
    <property type="project" value="UniProtKB-KW"/>
</dbReference>
<dbReference type="InterPro" id="IPR034035">
    <property type="entry name" value="Astacin-like_dom"/>
</dbReference>
<feature type="compositionally biased region" description="Low complexity" evidence="10">
    <location>
        <begin position="647"/>
        <end position="670"/>
    </location>
</feature>
<dbReference type="InterPro" id="IPR003582">
    <property type="entry name" value="ShKT_dom"/>
</dbReference>
<dbReference type="InterPro" id="IPR024079">
    <property type="entry name" value="MetalloPept_cat_dom_sf"/>
</dbReference>
<feature type="disulfide bond" evidence="8">
    <location>
        <begin position="294"/>
        <end position="449"/>
    </location>
</feature>
<evidence type="ECO:0000256" key="7">
    <source>
        <dbReference type="PROSITE-ProRule" id="PRU01005"/>
    </source>
</evidence>
<feature type="binding site" evidence="8">
    <location>
        <position position="348"/>
    </location>
    <ligand>
        <name>Zn(2+)</name>
        <dbReference type="ChEBI" id="CHEBI:29105"/>
        <note>catalytic</note>
    </ligand>
</feature>
<reference evidence="13 14" key="1">
    <citation type="submission" date="2020-06" db="EMBL/GenBank/DDBJ databases">
        <authorList>
            <person name="Li R."/>
            <person name="Bekaert M."/>
        </authorList>
    </citation>
    <scope>NUCLEOTIDE SEQUENCE [LARGE SCALE GENOMIC DNA]</scope>
    <source>
        <strain evidence="14">wild</strain>
    </source>
</reference>
<feature type="binding site" evidence="8">
    <location>
        <position position="354"/>
    </location>
    <ligand>
        <name>Zn(2+)</name>
        <dbReference type="ChEBI" id="CHEBI:29105"/>
        <note>catalytic</note>
    </ligand>
</feature>
<feature type="active site" evidence="8">
    <location>
        <position position="345"/>
    </location>
</feature>
<dbReference type="PRINTS" id="PR00480">
    <property type="entry name" value="ASTACIN"/>
</dbReference>
<keyword evidence="8" id="KW-1015">Disulfide bond</keyword>
<dbReference type="Gene3D" id="3.40.390.10">
    <property type="entry name" value="Collagenase (Catalytic Domain)"/>
    <property type="match status" value="1"/>
</dbReference>
<keyword evidence="2 8" id="KW-0645">Protease</keyword>
<feature type="domain" description="ShKT" evidence="11">
    <location>
        <begin position="732"/>
        <end position="769"/>
    </location>
</feature>
<dbReference type="AlphaFoldDB" id="A0A6J8CPY3"/>
<keyword evidence="4 8" id="KW-0378">Hydrolase</keyword>
<comment type="cofactor">
    <cofactor evidence="8 9">
        <name>Zn(2+)</name>
        <dbReference type="ChEBI" id="CHEBI:29105"/>
    </cofactor>
    <text evidence="8 9">Binds 1 zinc ion per subunit.</text>
</comment>
<evidence type="ECO:0000256" key="10">
    <source>
        <dbReference type="SAM" id="MobiDB-lite"/>
    </source>
</evidence>
<dbReference type="InterPro" id="IPR012674">
    <property type="entry name" value="Calycin"/>
</dbReference>
<evidence type="ECO:0000259" key="11">
    <source>
        <dbReference type="PROSITE" id="PS51670"/>
    </source>
</evidence>
<dbReference type="CDD" id="cd07828">
    <property type="entry name" value="lipocalin_heme-bd-THAP4-like"/>
    <property type="match status" value="1"/>
</dbReference>
<comment type="caution">
    <text evidence="7">Lacks conserved residue(s) required for the propagation of feature annotation.</text>
</comment>
<dbReference type="OrthoDB" id="291007at2759"/>
<evidence type="ECO:0000256" key="3">
    <source>
        <dbReference type="ARBA" id="ARBA00022723"/>
    </source>
</evidence>
<dbReference type="SUPFAM" id="SSF55486">
    <property type="entry name" value="Metalloproteases ('zincins'), catalytic domain"/>
    <property type="match status" value="1"/>
</dbReference>
<proteinExistence type="predicted"/>
<protein>
    <recommendedName>
        <fullName evidence="9">Metalloendopeptidase</fullName>
        <ecNumber evidence="9">3.4.24.-</ecNumber>
    </recommendedName>
</protein>
<evidence type="ECO:0000256" key="6">
    <source>
        <dbReference type="ARBA" id="ARBA00023049"/>
    </source>
</evidence>
<evidence type="ECO:0000256" key="5">
    <source>
        <dbReference type="ARBA" id="ARBA00022833"/>
    </source>
</evidence>
<dbReference type="Pfam" id="PF08768">
    <property type="entry name" value="THAP4_heme-bd"/>
    <property type="match status" value="1"/>
</dbReference>
<evidence type="ECO:0000313" key="13">
    <source>
        <dbReference type="EMBL" id="CAC5398568.1"/>
    </source>
</evidence>
<evidence type="ECO:0000256" key="2">
    <source>
        <dbReference type="ARBA" id="ARBA00022670"/>
    </source>
</evidence>
<dbReference type="EMBL" id="CACVKT020005930">
    <property type="protein sequence ID" value="CAC5398568.1"/>
    <property type="molecule type" value="Genomic_DNA"/>
</dbReference>
<dbReference type="PROSITE" id="PS51864">
    <property type="entry name" value="ASTACIN"/>
    <property type="match status" value="1"/>
</dbReference>
<keyword evidence="6 8" id="KW-0482">Metalloprotease</keyword>
<evidence type="ECO:0000256" key="4">
    <source>
        <dbReference type="ARBA" id="ARBA00022801"/>
    </source>
</evidence>
<dbReference type="InterPro" id="IPR006026">
    <property type="entry name" value="Peptidase_Metallo"/>
</dbReference>
<accession>A0A6J8CPY3</accession>
<evidence type="ECO:0000313" key="14">
    <source>
        <dbReference type="Proteomes" id="UP000507470"/>
    </source>
</evidence>
<dbReference type="SMART" id="SM00254">
    <property type="entry name" value="ShKT"/>
    <property type="match status" value="5"/>
</dbReference>
<dbReference type="GO" id="GO:0008289">
    <property type="term" value="F:lipid binding"/>
    <property type="evidence" value="ECO:0007669"/>
    <property type="project" value="UniProtKB-KW"/>
</dbReference>
<feature type="domain" description="ShKT" evidence="11">
    <location>
        <begin position="543"/>
        <end position="580"/>
    </location>
</feature>
<gene>
    <name evidence="13" type="ORF">MCOR_32931</name>
</gene>
<sequence length="810" mass="92319">MSQLGKRMHELIKPLSWLLGKWRGEVGKGKYPTITDFTYVEELEFVHVGQPNIQFSAYSWHPETNKPLHREVGFIRRKPDSDKIAFIIAHNLGVCEIEEGTFTESEIKVESQSLGRLTFGSDPATKKVCRHFKSDGDTLEQILYMETVNTPMTEHLRITYKKTWIIKMWIEKLTVVVVCLGCCIHGQRDRIDIKNDLTIDQVILGAMGGTNRAAASMTLPDPNRTLAELDMVLTKKQYDSMYGNSTRTKRKAVSDETVYWTRGQVPYKFAPNHFSAYEQWMLKVAMREWEKFTCVRFHEARQSDSNYVYFQDGLGCNSQLGMVGGMQILNLDKGGCRFKGLYLHEIAHALGVVHEHQRPIRDNYITILYQNVEPSMKIWFQKYNPAAIKSHNVDYELSSVMHYGVKAFSGNQQQTIRAKDQTRESEIGRVYAKELSFTDIEIVNRMYNCVKETSECDGVTCAGKGYLDQNCNCICPDGSQECTSGTTRDTSVSNNARTDRENWMCYIWSRQGECQRNPGYMNSNCAKACAQEKKNTQGQSGLCENTYDDATCDKWKNEVGDCRVAENFMKKNCRKTCGYCNDFTANRTPPQTQCMNAHNNDTACEVWARKGECIVNDRWMPLNCRKACFTCPFDEQTVNTVKPSGSTTPTRRPMTTRPPTRPPVITTQPTTRKPVEDCVNRYPDKDCDVWARYKHCTINPTFMEANCMRSCKVCQDNDGGVGVTKNPVLNNCKDTWTSPEMCPIWAEHQHCVINPGFMLKRCAKSCRRCTTGLRQAAEQVVQENTENSARTLIGTLSSLSLMLLLLFIIV</sequence>
<dbReference type="Gene3D" id="2.40.128.20">
    <property type="match status" value="1"/>
</dbReference>
<dbReference type="SUPFAM" id="SSF50814">
    <property type="entry name" value="Lipocalins"/>
    <property type="match status" value="1"/>
</dbReference>
<dbReference type="Proteomes" id="UP000507470">
    <property type="component" value="Unassembled WGS sequence"/>
</dbReference>
<dbReference type="InterPro" id="IPR001506">
    <property type="entry name" value="Peptidase_M12A"/>
</dbReference>
<keyword evidence="14" id="KW-1185">Reference proteome</keyword>